<keyword evidence="1" id="KW-1133">Transmembrane helix</keyword>
<dbReference type="Proteomes" id="UP001589568">
    <property type="component" value="Unassembled WGS sequence"/>
</dbReference>
<name>A0ABV5NWL1_9ACTN</name>
<keyword evidence="3" id="KW-1185">Reference proteome</keyword>
<evidence type="ECO:0008006" key="4">
    <source>
        <dbReference type="Google" id="ProtNLM"/>
    </source>
</evidence>
<evidence type="ECO:0000256" key="1">
    <source>
        <dbReference type="SAM" id="Phobius"/>
    </source>
</evidence>
<dbReference type="EMBL" id="JBHMCF010000038">
    <property type="protein sequence ID" value="MFB9474632.1"/>
    <property type="molecule type" value="Genomic_DNA"/>
</dbReference>
<feature type="transmembrane region" description="Helical" evidence="1">
    <location>
        <begin position="20"/>
        <end position="41"/>
    </location>
</feature>
<keyword evidence="1" id="KW-0472">Membrane</keyword>
<evidence type="ECO:0000313" key="3">
    <source>
        <dbReference type="Proteomes" id="UP001589568"/>
    </source>
</evidence>
<evidence type="ECO:0000313" key="2">
    <source>
        <dbReference type="EMBL" id="MFB9474632.1"/>
    </source>
</evidence>
<reference evidence="2 3" key="1">
    <citation type="submission" date="2024-09" db="EMBL/GenBank/DDBJ databases">
        <authorList>
            <person name="Sun Q."/>
            <person name="Mori K."/>
        </authorList>
    </citation>
    <scope>NUCLEOTIDE SEQUENCE [LARGE SCALE GENOMIC DNA]</scope>
    <source>
        <strain evidence="2 3">JCM 3324</strain>
    </source>
</reference>
<feature type="transmembrane region" description="Helical" evidence="1">
    <location>
        <begin position="93"/>
        <end position="110"/>
    </location>
</feature>
<keyword evidence="1" id="KW-0812">Transmembrane</keyword>
<gene>
    <name evidence="2" type="ORF">ACFFR3_34485</name>
</gene>
<organism evidence="2 3">
    <name type="scientific">Nonomuraea salmonea</name>
    <dbReference type="NCBI Taxonomy" id="46181"/>
    <lineage>
        <taxon>Bacteria</taxon>
        <taxon>Bacillati</taxon>
        <taxon>Actinomycetota</taxon>
        <taxon>Actinomycetes</taxon>
        <taxon>Streptosporangiales</taxon>
        <taxon>Streptosporangiaceae</taxon>
        <taxon>Nonomuraea</taxon>
    </lineage>
</organism>
<protein>
    <recommendedName>
        <fullName evidence="4">Lipoprotein</fullName>
    </recommendedName>
</protein>
<feature type="transmembrane region" description="Helical" evidence="1">
    <location>
        <begin position="130"/>
        <end position="149"/>
    </location>
</feature>
<dbReference type="RefSeq" id="WP_379484489.1">
    <property type="nucleotide sequence ID" value="NZ_JBHMCF010000038.1"/>
</dbReference>
<sequence length="159" mass="17351">MSGPGPDRRRASGGRWRRVYGASPWHLVGLAACFAVAGYALTRVVGAGILMGFAVWFVGAIILHDLVMWPLYTAADGALRGRRRRPWLNHVRVPAALSLLLLLVWFPLILGGAEANYRTAAGLSTAPYLLRWAIVTLVLFAGSGLLYAMRRRAAGRPDR</sequence>
<accession>A0ABV5NWL1</accession>
<feature type="transmembrane region" description="Helical" evidence="1">
    <location>
        <begin position="47"/>
        <end position="72"/>
    </location>
</feature>
<proteinExistence type="predicted"/>
<comment type="caution">
    <text evidence="2">The sequence shown here is derived from an EMBL/GenBank/DDBJ whole genome shotgun (WGS) entry which is preliminary data.</text>
</comment>